<evidence type="ECO:0000313" key="1">
    <source>
        <dbReference type="EMBL" id="EEC13964.1"/>
    </source>
</evidence>
<dbReference type="VEuPathDB" id="VectorBase:ISCW011512"/>
<accession>B7Q542</accession>
<dbReference type="EMBL" id="DS859503">
    <property type="protein sequence ID" value="EEC13964.1"/>
    <property type="molecule type" value="Genomic_DNA"/>
</dbReference>
<keyword evidence="3" id="KW-1185">Reference proteome</keyword>
<protein>
    <submittedName>
        <fullName evidence="1 2">Uncharacterized protein</fullName>
    </submittedName>
</protein>
<evidence type="ECO:0000313" key="3">
    <source>
        <dbReference type="Proteomes" id="UP000001555"/>
    </source>
</evidence>
<organism>
    <name type="scientific">Ixodes scapularis</name>
    <name type="common">Black-legged tick</name>
    <name type="synonym">Deer tick</name>
    <dbReference type="NCBI Taxonomy" id="6945"/>
    <lineage>
        <taxon>Eukaryota</taxon>
        <taxon>Metazoa</taxon>
        <taxon>Ecdysozoa</taxon>
        <taxon>Arthropoda</taxon>
        <taxon>Chelicerata</taxon>
        <taxon>Arachnida</taxon>
        <taxon>Acari</taxon>
        <taxon>Parasitiformes</taxon>
        <taxon>Ixodida</taxon>
        <taxon>Ixodoidea</taxon>
        <taxon>Ixodidae</taxon>
        <taxon>Ixodinae</taxon>
        <taxon>Ixodes</taxon>
    </lineage>
</organism>
<dbReference type="InParanoid" id="B7Q542"/>
<dbReference type="HOGENOM" id="CLU_2815313_0_0_1"/>
<proteinExistence type="predicted"/>
<reference evidence="1 3" key="1">
    <citation type="submission" date="2008-03" db="EMBL/GenBank/DDBJ databases">
        <title>Annotation of Ixodes scapularis.</title>
        <authorList>
            <consortium name="Ixodes scapularis Genome Project Consortium"/>
            <person name="Caler E."/>
            <person name="Hannick L.I."/>
            <person name="Bidwell S."/>
            <person name="Joardar V."/>
            <person name="Thiagarajan M."/>
            <person name="Amedeo P."/>
            <person name="Galinsky K.J."/>
            <person name="Schobel S."/>
            <person name="Inman J."/>
            <person name="Hostetler J."/>
            <person name="Miller J."/>
            <person name="Hammond M."/>
            <person name="Megy K."/>
            <person name="Lawson D."/>
            <person name="Kodira C."/>
            <person name="Sutton G."/>
            <person name="Meyer J."/>
            <person name="Hill C.A."/>
            <person name="Birren B."/>
            <person name="Nene V."/>
            <person name="Collins F."/>
            <person name="Alarcon-Chaidez F."/>
            <person name="Wikel S."/>
            <person name="Strausberg R."/>
        </authorList>
    </citation>
    <scope>NUCLEOTIDE SEQUENCE [LARGE SCALE GENOMIC DNA]</scope>
    <source>
        <strain evidence="3">Wikel</strain>
        <strain evidence="1">Wikel colony</strain>
    </source>
</reference>
<name>B7Q542_IXOSC</name>
<evidence type="ECO:0000313" key="2">
    <source>
        <dbReference type="EnsemblMetazoa" id="ISCW011512-PA"/>
    </source>
</evidence>
<dbReference type="VEuPathDB" id="VectorBase:ISCI011512"/>
<gene>
    <name evidence="1" type="ORF">IscW_ISCW011512</name>
</gene>
<sequence>MLLISAALPGRPRNLSTGAVTPDIRSISGGPPGLADTFVPVSTRRSRLCCFFLNFKVSSLDVNKICL</sequence>
<dbReference type="Proteomes" id="UP000001555">
    <property type="component" value="Unassembled WGS sequence"/>
</dbReference>
<dbReference type="EMBL" id="ABJB010142008">
    <property type="status" value="NOT_ANNOTATED_CDS"/>
    <property type="molecule type" value="Genomic_DNA"/>
</dbReference>
<dbReference type="PaxDb" id="6945-B7Q542"/>
<dbReference type="EnsemblMetazoa" id="ISCW011512-RA">
    <property type="protein sequence ID" value="ISCW011512-PA"/>
    <property type="gene ID" value="ISCW011512"/>
</dbReference>
<dbReference type="AlphaFoldDB" id="B7Q542"/>
<reference evidence="2" key="2">
    <citation type="submission" date="2020-05" db="UniProtKB">
        <authorList>
            <consortium name="EnsemblMetazoa"/>
        </authorList>
    </citation>
    <scope>IDENTIFICATION</scope>
    <source>
        <strain evidence="2">wikel</strain>
    </source>
</reference>